<proteinExistence type="predicted"/>
<feature type="domain" description="SpoVR-like C-terminal" evidence="2">
    <location>
        <begin position="354"/>
        <end position="405"/>
    </location>
</feature>
<feature type="domain" description="SpoVR protein-like N-terminal" evidence="1">
    <location>
        <begin position="173"/>
        <end position="351"/>
    </location>
</feature>
<evidence type="ECO:0000259" key="2">
    <source>
        <dbReference type="Pfam" id="PF24755"/>
    </source>
</evidence>
<dbReference type="PANTHER" id="PTHR30029">
    <property type="entry name" value="STAGE V SPORULATION PROTEIN R"/>
    <property type="match status" value="1"/>
</dbReference>
<dbReference type="Pfam" id="PF04293">
    <property type="entry name" value="SpoVR"/>
    <property type="match status" value="2"/>
</dbReference>
<dbReference type="Pfam" id="PF24755">
    <property type="entry name" value="SpoVR_C"/>
    <property type="match status" value="1"/>
</dbReference>
<dbReference type="InterPro" id="IPR007390">
    <property type="entry name" value="Spore_V_R"/>
</dbReference>
<dbReference type="RefSeq" id="WP_073008560.1">
    <property type="nucleotide sequence ID" value="NZ_FQZO01000005.1"/>
</dbReference>
<dbReference type="EMBL" id="FQZO01000005">
    <property type="protein sequence ID" value="SHJ45227.1"/>
    <property type="molecule type" value="Genomic_DNA"/>
</dbReference>
<reference evidence="3 4" key="1">
    <citation type="submission" date="2016-11" db="EMBL/GenBank/DDBJ databases">
        <authorList>
            <person name="Jaros S."/>
            <person name="Januszkiewicz K."/>
            <person name="Wedrychowicz H."/>
        </authorList>
    </citation>
    <scope>NUCLEOTIDE SEQUENCE [LARGE SCALE GENOMIC DNA]</scope>
    <source>
        <strain evidence="3 4">DSM 21864</strain>
    </source>
</reference>
<dbReference type="OrthoDB" id="9784270at2"/>
<dbReference type="PANTHER" id="PTHR30029:SF2">
    <property type="entry name" value="STAGE V SPORULATION PROTEIN R"/>
    <property type="match status" value="1"/>
</dbReference>
<dbReference type="AlphaFoldDB" id="A0A1M6JEX1"/>
<gene>
    <name evidence="3" type="ORF">SAMN05444401_3074</name>
</gene>
<keyword evidence="4" id="KW-1185">Reference proteome</keyword>
<sequence length="422" mass="50288">MNYSIKDLEKWSEKIEELVKKAGLSFYPQEFEIVSYKEMLGYEAYLGMPSRYPHWSFGKAFEKNRTLYKFNLTGIPYEMVINSNPCIAYLMKDNNLLLQIMTIAHVYGHNDFFKNNRMFKEDTKAPYALEMFKLHSQSIRKYINDPEIGSTKVEKVLNAAHSIRFNTIRSKEEKIVNDKSYNNENNEDLLGFIIKNAEMEEWKRHVLEIVKKETQYFIPQIETKILNEGWASFWHYNILKELGLSQNLYLEFIARHNQVIAPIKNGLNPYYLGFTLFQYLDKKYGRKKVFEIRECDRDYSFLLRHLNEELCSEMNLFQFTKKGLDLYIEEVSDERGWQSIRDTLCNYCGMGAIPIIRVSYWNEKDNSLTLQHVYDGRELNINYAEATLKHIHELWGHKVYLYTKKDNKEVVLAYDDEKKIYQ</sequence>
<evidence type="ECO:0000259" key="1">
    <source>
        <dbReference type="Pfam" id="PF04293"/>
    </source>
</evidence>
<dbReference type="Proteomes" id="UP000184080">
    <property type="component" value="Unassembled WGS sequence"/>
</dbReference>
<evidence type="ECO:0000313" key="3">
    <source>
        <dbReference type="EMBL" id="SHJ45227.1"/>
    </source>
</evidence>
<protein>
    <submittedName>
        <fullName evidence="3">Stage V sporulation protein R</fullName>
    </submittedName>
</protein>
<feature type="domain" description="SpoVR protein-like N-terminal" evidence="1">
    <location>
        <begin position="3"/>
        <end position="172"/>
    </location>
</feature>
<dbReference type="InterPro" id="IPR057008">
    <property type="entry name" value="SpoVR-like_C"/>
</dbReference>
<dbReference type="STRING" id="1121298.SAMN05444401_3074"/>
<dbReference type="InterPro" id="IPR056174">
    <property type="entry name" value="SpoVR_N"/>
</dbReference>
<evidence type="ECO:0000313" key="4">
    <source>
        <dbReference type="Proteomes" id="UP000184080"/>
    </source>
</evidence>
<organism evidence="3 4">
    <name type="scientific">Clostridium amylolyticum</name>
    <dbReference type="NCBI Taxonomy" id="1121298"/>
    <lineage>
        <taxon>Bacteria</taxon>
        <taxon>Bacillati</taxon>
        <taxon>Bacillota</taxon>
        <taxon>Clostridia</taxon>
        <taxon>Eubacteriales</taxon>
        <taxon>Clostridiaceae</taxon>
        <taxon>Clostridium</taxon>
    </lineage>
</organism>
<accession>A0A1M6JEX1</accession>
<name>A0A1M6JEX1_9CLOT</name>